<evidence type="ECO:0000313" key="4">
    <source>
        <dbReference type="Proteomes" id="UP000030649"/>
    </source>
</evidence>
<feature type="transmembrane region" description="Helical" evidence="1">
    <location>
        <begin position="79"/>
        <end position="98"/>
    </location>
</feature>
<feature type="transmembrane region" description="Helical" evidence="1">
    <location>
        <begin position="135"/>
        <end position="152"/>
    </location>
</feature>
<keyword evidence="1" id="KW-0472">Membrane</keyword>
<dbReference type="EMBL" id="KE356560">
    <property type="protein sequence ID" value="ERG89999.1"/>
    <property type="molecule type" value="Genomic_DNA"/>
</dbReference>
<proteinExistence type="predicted"/>
<dbReference type="InterPro" id="IPR011674">
    <property type="entry name" value="DUF1616"/>
</dbReference>
<dbReference type="HOGENOM" id="CLU_047794_1_0_2"/>
<dbReference type="InterPro" id="IPR014495">
    <property type="entry name" value="UCP018671"/>
</dbReference>
<feature type="transmembrane region" description="Helical" evidence="1">
    <location>
        <begin position="12"/>
        <end position="32"/>
    </location>
</feature>
<evidence type="ECO:0000259" key="2">
    <source>
        <dbReference type="Pfam" id="PF07760"/>
    </source>
</evidence>
<dbReference type="PIRSF" id="PIRSF018671">
    <property type="entry name" value="UCP018671"/>
    <property type="match status" value="1"/>
</dbReference>
<dbReference type="STRING" id="1238424.J07HQW1_00012"/>
<keyword evidence="1" id="KW-1133">Transmembrane helix</keyword>
<evidence type="ECO:0000313" key="3">
    <source>
        <dbReference type="EMBL" id="ERG89999.1"/>
    </source>
</evidence>
<protein>
    <submittedName>
        <fullName evidence="3">Putative membrane protein</fullName>
    </submittedName>
</protein>
<dbReference type="Proteomes" id="UP000030649">
    <property type="component" value="Unassembled WGS sequence"/>
</dbReference>
<name>U1MKA5_9EURY</name>
<feature type="transmembrane region" description="Helical" evidence="1">
    <location>
        <begin position="164"/>
        <end position="184"/>
    </location>
</feature>
<gene>
    <name evidence="3" type="ORF">J07HQW1_00012</name>
</gene>
<feature type="non-terminal residue" evidence="3">
    <location>
        <position position="301"/>
    </location>
</feature>
<keyword evidence="1" id="KW-0812">Transmembrane</keyword>
<sequence length="301" mass="33366">MPGSRIRTEADLITIGAVIFMTLGVVFTPIISESSLRTIITGIFLFSVPGYVVIAVLFPESNIGDEDIDTTRIDSFERIVLSIPLSLIIVAAVGLIVSVSPLGFTLESALITLSLISIIGLIVAHFRRQALHEKAAYTPTLGVTSLITAFYTHTDTSDSSYQTASIITAIIVILTVTAGAVYLFTTPGQGEAYTELYVVNASDDDYPQNMSVNESEQLQIGISNHEHRSVEYTLISELQRVNRTNGQLRVTERQRLGEYSASINSDQTWEREDRFRPQLQGDRLRLIYYLYQTPLPQTPRT</sequence>
<feature type="transmembrane region" description="Helical" evidence="1">
    <location>
        <begin position="38"/>
        <end position="58"/>
    </location>
</feature>
<evidence type="ECO:0000256" key="1">
    <source>
        <dbReference type="SAM" id="Phobius"/>
    </source>
</evidence>
<feature type="domain" description="DUF1616" evidence="2">
    <location>
        <begin position="17"/>
        <end position="300"/>
    </location>
</feature>
<accession>U1MKA5</accession>
<feature type="transmembrane region" description="Helical" evidence="1">
    <location>
        <begin position="104"/>
        <end position="123"/>
    </location>
</feature>
<organism evidence="3 4">
    <name type="scientific">Haloquadratum walsbyi J07HQW1</name>
    <dbReference type="NCBI Taxonomy" id="1238424"/>
    <lineage>
        <taxon>Archaea</taxon>
        <taxon>Methanobacteriati</taxon>
        <taxon>Methanobacteriota</taxon>
        <taxon>Stenosarchaea group</taxon>
        <taxon>Halobacteria</taxon>
        <taxon>Halobacteriales</taxon>
        <taxon>Haloferacaceae</taxon>
        <taxon>Haloquadratum</taxon>
    </lineage>
</organism>
<reference evidence="3 4" key="1">
    <citation type="journal article" date="2013" name="PLoS ONE">
        <title>Assembly-driven community genomics of a hypersaline microbial ecosystem.</title>
        <authorList>
            <person name="Podell S."/>
            <person name="Ugalde J.A."/>
            <person name="Narasingarao P."/>
            <person name="Banfield J.F."/>
            <person name="Heidelberg K.B."/>
            <person name="Allen E.E."/>
        </authorList>
    </citation>
    <scope>NUCLEOTIDE SEQUENCE [LARGE SCALE GENOMIC DNA]</scope>
    <source>
        <strain evidence="4">J07HQW1</strain>
    </source>
</reference>
<dbReference type="Pfam" id="PF07760">
    <property type="entry name" value="DUF1616"/>
    <property type="match status" value="1"/>
</dbReference>
<dbReference type="AlphaFoldDB" id="U1MKA5"/>